<feature type="transmembrane region" description="Helical" evidence="11">
    <location>
        <begin position="120"/>
        <end position="140"/>
    </location>
</feature>
<dbReference type="GO" id="GO:0005886">
    <property type="term" value="C:plasma membrane"/>
    <property type="evidence" value="ECO:0007669"/>
    <property type="project" value="UniProtKB-SubCell"/>
</dbReference>
<evidence type="ECO:0000256" key="4">
    <source>
        <dbReference type="ARBA" id="ARBA00022475"/>
    </source>
</evidence>
<evidence type="ECO:0000256" key="7">
    <source>
        <dbReference type="ARBA" id="ARBA00022989"/>
    </source>
</evidence>
<evidence type="ECO:0000256" key="1">
    <source>
        <dbReference type="ARBA" id="ARBA00004651"/>
    </source>
</evidence>
<feature type="transmembrane region" description="Helical" evidence="11">
    <location>
        <begin position="12"/>
        <end position="30"/>
    </location>
</feature>
<protein>
    <recommendedName>
        <fullName evidence="10">Autoinducer 2 import system permease protein LsrD</fullName>
    </recommendedName>
</protein>
<feature type="transmembrane region" description="Helical" evidence="11">
    <location>
        <begin position="89"/>
        <end position="114"/>
    </location>
</feature>
<organism evidence="12 13">
    <name type="scientific">Bauldia litoralis</name>
    <dbReference type="NCBI Taxonomy" id="665467"/>
    <lineage>
        <taxon>Bacteria</taxon>
        <taxon>Pseudomonadati</taxon>
        <taxon>Pseudomonadota</taxon>
        <taxon>Alphaproteobacteria</taxon>
        <taxon>Hyphomicrobiales</taxon>
        <taxon>Kaistiaceae</taxon>
        <taxon>Bauldia</taxon>
    </lineage>
</organism>
<dbReference type="GO" id="GO:0022857">
    <property type="term" value="F:transmembrane transporter activity"/>
    <property type="evidence" value="ECO:0007669"/>
    <property type="project" value="InterPro"/>
</dbReference>
<dbReference type="InterPro" id="IPR001851">
    <property type="entry name" value="ABC_transp_permease"/>
</dbReference>
<keyword evidence="3" id="KW-0813">Transport</keyword>
<dbReference type="CDD" id="cd06579">
    <property type="entry name" value="TM_PBP1_transp_AraH_like"/>
    <property type="match status" value="1"/>
</dbReference>
<comment type="subunit">
    <text evidence="2">The complex is composed of two ATP-binding proteins (LsrA), two transmembrane proteins (LsrC and LsrD) and a solute-binding protein (LsrB).</text>
</comment>
<feature type="transmembrane region" description="Helical" evidence="11">
    <location>
        <begin position="214"/>
        <end position="234"/>
    </location>
</feature>
<dbReference type="AlphaFoldDB" id="A0A1G6CWR2"/>
<evidence type="ECO:0000256" key="3">
    <source>
        <dbReference type="ARBA" id="ARBA00022448"/>
    </source>
</evidence>
<dbReference type="OrthoDB" id="192433at2"/>
<evidence type="ECO:0000313" key="13">
    <source>
        <dbReference type="Proteomes" id="UP000199071"/>
    </source>
</evidence>
<evidence type="ECO:0000256" key="8">
    <source>
        <dbReference type="ARBA" id="ARBA00023136"/>
    </source>
</evidence>
<dbReference type="PANTHER" id="PTHR32196:SF71">
    <property type="entry name" value="AUTOINDUCER 2 IMPORT SYSTEM PERMEASE PROTEIN LSRD"/>
    <property type="match status" value="1"/>
</dbReference>
<feature type="transmembrane region" description="Helical" evidence="11">
    <location>
        <begin position="291"/>
        <end position="310"/>
    </location>
</feature>
<proteinExistence type="predicted"/>
<evidence type="ECO:0000256" key="5">
    <source>
        <dbReference type="ARBA" id="ARBA00022519"/>
    </source>
</evidence>
<name>A0A1G6CWR2_9HYPH</name>
<dbReference type="EMBL" id="FMXQ01000005">
    <property type="protein sequence ID" value="SDB37334.1"/>
    <property type="molecule type" value="Genomic_DNA"/>
</dbReference>
<evidence type="ECO:0000313" key="12">
    <source>
        <dbReference type="EMBL" id="SDB37334.1"/>
    </source>
</evidence>
<evidence type="ECO:0000256" key="10">
    <source>
        <dbReference type="ARBA" id="ARBA00039381"/>
    </source>
</evidence>
<keyword evidence="6 11" id="KW-0812">Transmembrane</keyword>
<gene>
    <name evidence="12" type="ORF">SAMN02982931_02854</name>
</gene>
<feature type="transmembrane region" description="Helical" evidence="11">
    <location>
        <begin position="160"/>
        <end position="181"/>
    </location>
</feature>
<dbReference type="Proteomes" id="UP000199071">
    <property type="component" value="Unassembled WGS sequence"/>
</dbReference>
<accession>A0A1G6CWR2</accession>
<keyword evidence="4" id="KW-1003">Cell membrane</keyword>
<dbReference type="Pfam" id="PF02653">
    <property type="entry name" value="BPD_transp_2"/>
    <property type="match status" value="1"/>
</dbReference>
<comment type="subcellular location">
    <subcellularLocation>
        <location evidence="1">Cell membrane</location>
        <topology evidence="1">Multi-pass membrane protein</topology>
    </subcellularLocation>
</comment>
<feature type="transmembrane region" description="Helical" evidence="11">
    <location>
        <begin position="50"/>
        <end position="77"/>
    </location>
</feature>
<keyword evidence="8 11" id="KW-0472">Membrane</keyword>
<dbReference type="PANTHER" id="PTHR32196">
    <property type="entry name" value="ABC TRANSPORTER PERMEASE PROTEIN YPHD-RELATED-RELATED"/>
    <property type="match status" value="1"/>
</dbReference>
<evidence type="ECO:0000256" key="2">
    <source>
        <dbReference type="ARBA" id="ARBA00011262"/>
    </source>
</evidence>
<feature type="transmembrane region" description="Helical" evidence="11">
    <location>
        <begin position="246"/>
        <end position="271"/>
    </location>
</feature>
<keyword evidence="7 11" id="KW-1133">Transmembrane helix</keyword>
<keyword evidence="5" id="KW-0997">Cell inner membrane</keyword>
<reference evidence="12 13" key="1">
    <citation type="submission" date="2016-10" db="EMBL/GenBank/DDBJ databases">
        <authorList>
            <person name="de Groot N.N."/>
        </authorList>
    </citation>
    <scope>NUCLEOTIDE SEQUENCE [LARGE SCALE GENOMIC DNA]</scope>
    <source>
        <strain evidence="12 13">ATCC 35022</strain>
    </source>
</reference>
<evidence type="ECO:0000256" key="6">
    <source>
        <dbReference type="ARBA" id="ARBA00022692"/>
    </source>
</evidence>
<comment type="function">
    <text evidence="9">Part of the ABC transporter complex LsrABCD involved in autoinducer 2 (AI-2) import. Probably responsible for the translocation of the substrate across the membrane.</text>
</comment>
<evidence type="ECO:0000256" key="11">
    <source>
        <dbReference type="SAM" id="Phobius"/>
    </source>
</evidence>
<dbReference type="STRING" id="665467.SAMN02982931_02854"/>
<sequence length="326" mass="34415">MIKSLEKASDFLFRNATYVIFACVLLYYGLQAPSFLSVESLSNIVKQASFIGIAAIGMTFVLLTAGIDLSVGAVMFLAPLIAGYAMRDLGVPVPVGLLVAVLTGVLLGAINAILIVRLKVVPFITTLATLFLFRGFGTWLTSSQQFDFPEEIRRFGLSTVLGVPTPLIVFAIVALAAHVVLAHTAFGRQVYAFGNSPEGARKAGLSAEWIQARVFIICSACAALSGFMLIAQIGRLDVAFGEGSEFDVIAAAVLGGASLFGGIGSAFGAVVGATLIQTVKLGLVFTGVNLYLQPIMLGLIIFVAVLVDGVREKRLLALLKRTIRPV</sequence>
<dbReference type="RefSeq" id="WP_090877102.1">
    <property type="nucleotide sequence ID" value="NZ_FMXQ01000005.1"/>
</dbReference>
<keyword evidence="13" id="KW-1185">Reference proteome</keyword>
<evidence type="ECO:0000256" key="9">
    <source>
        <dbReference type="ARBA" id="ARBA00025439"/>
    </source>
</evidence>